<gene>
    <name evidence="5" type="ORF">D5H75_07985</name>
</gene>
<dbReference type="GO" id="GO:0003700">
    <property type="term" value="F:DNA-binding transcription factor activity"/>
    <property type="evidence" value="ECO:0007669"/>
    <property type="project" value="InterPro"/>
</dbReference>
<dbReference type="InterPro" id="IPR018060">
    <property type="entry name" value="HTH_AraC"/>
</dbReference>
<dbReference type="Gene3D" id="1.10.10.60">
    <property type="entry name" value="Homeodomain-like"/>
    <property type="match status" value="1"/>
</dbReference>
<proteinExistence type="predicted"/>
<comment type="caution">
    <text evidence="5">The sequence shown here is derived from an EMBL/GenBank/DDBJ whole genome shotgun (WGS) entry which is preliminary data.</text>
</comment>
<evidence type="ECO:0000259" key="4">
    <source>
        <dbReference type="PROSITE" id="PS01124"/>
    </source>
</evidence>
<dbReference type="SUPFAM" id="SSF46689">
    <property type="entry name" value="Homeodomain-like"/>
    <property type="match status" value="1"/>
</dbReference>
<dbReference type="Pfam" id="PF12833">
    <property type="entry name" value="HTH_18"/>
    <property type="match status" value="1"/>
</dbReference>
<keyword evidence="1" id="KW-0805">Transcription regulation</keyword>
<keyword evidence="3" id="KW-0804">Transcription</keyword>
<dbReference type="PANTHER" id="PTHR46796">
    <property type="entry name" value="HTH-TYPE TRANSCRIPTIONAL ACTIVATOR RHAS-RELATED"/>
    <property type="match status" value="1"/>
</dbReference>
<evidence type="ECO:0000256" key="1">
    <source>
        <dbReference type="ARBA" id="ARBA00023015"/>
    </source>
</evidence>
<evidence type="ECO:0000256" key="3">
    <source>
        <dbReference type="ARBA" id="ARBA00023163"/>
    </source>
</evidence>
<accession>A0A3A4BIJ4</accession>
<organism evidence="5 6">
    <name type="scientific">Bailinhaonella thermotolerans</name>
    <dbReference type="NCBI Taxonomy" id="1070861"/>
    <lineage>
        <taxon>Bacteria</taxon>
        <taxon>Bacillati</taxon>
        <taxon>Actinomycetota</taxon>
        <taxon>Actinomycetes</taxon>
        <taxon>Streptosporangiales</taxon>
        <taxon>Streptosporangiaceae</taxon>
        <taxon>Bailinhaonella</taxon>
    </lineage>
</organism>
<keyword evidence="2" id="KW-0238">DNA-binding</keyword>
<protein>
    <submittedName>
        <fullName evidence="5">AraC family transcriptional regulator</fullName>
    </submittedName>
</protein>
<dbReference type="SMART" id="SM00342">
    <property type="entry name" value="HTH_ARAC"/>
    <property type="match status" value="1"/>
</dbReference>
<evidence type="ECO:0000313" key="5">
    <source>
        <dbReference type="EMBL" id="RJL34662.1"/>
    </source>
</evidence>
<evidence type="ECO:0000256" key="2">
    <source>
        <dbReference type="ARBA" id="ARBA00023125"/>
    </source>
</evidence>
<sequence length="242" mass="25284">MSIMIPEEDPVQVAWAGRSGPAGRMRAVVAGLHLGAAELRQEGPARGVWVRLTPLGARALLGVPASEPAGRAAELADVVPELADLPERLAARPHGARREVLEDALLAGLARHGERAARSPVGAALAALRRAGRVEEAARLLGCSRRHLGAVVRSELGVTPKEYQRLVRFEAARGRLVAAARAGEAGLAAVAAASGFADQAHLSREWRAMAGCTPTEWLRAEGPAVLGGRPAVLGRRPAVLGR</sequence>
<dbReference type="Proteomes" id="UP000265768">
    <property type="component" value="Unassembled WGS sequence"/>
</dbReference>
<reference evidence="5 6" key="1">
    <citation type="submission" date="2018-09" db="EMBL/GenBank/DDBJ databases">
        <title>YIM 75507 draft genome.</title>
        <authorList>
            <person name="Tang S."/>
            <person name="Feng Y."/>
        </authorList>
    </citation>
    <scope>NUCLEOTIDE SEQUENCE [LARGE SCALE GENOMIC DNA]</scope>
    <source>
        <strain evidence="5 6">YIM 75507</strain>
    </source>
</reference>
<dbReference type="InterPro" id="IPR050204">
    <property type="entry name" value="AraC_XylS_family_regulators"/>
</dbReference>
<dbReference type="PROSITE" id="PS01124">
    <property type="entry name" value="HTH_ARAC_FAMILY_2"/>
    <property type="match status" value="1"/>
</dbReference>
<dbReference type="GO" id="GO:0043565">
    <property type="term" value="F:sequence-specific DNA binding"/>
    <property type="evidence" value="ECO:0007669"/>
    <property type="project" value="InterPro"/>
</dbReference>
<name>A0A3A4BIJ4_9ACTN</name>
<evidence type="ECO:0000313" key="6">
    <source>
        <dbReference type="Proteomes" id="UP000265768"/>
    </source>
</evidence>
<dbReference type="OrthoDB" id="2559672at2"/>
<dbReference type="AlphaFoldDB" id="A0A3A4BIJ4"/>
<dbReference type="PANTHER" id="PTHR46796:SF15">
    <property type="entry name" value="BLL1074 PROTEIN"/>
    <property type="match status" value="1"/>
</dbReference>
<keyword evidence="6" id="KW-1185">Reference proteome</keyword>
<feature type="domain" description="HTH araC/xylS-type" evidence="4">
    <location>
        <begin position="128"/>
        <end position="220"/>
    </location>
</feature>
<dbReference type="EMBL" id="QZEY01000002">
    <property type="protein sequence ID" value="RJL34662.1"/>
    <property type="molecule type" value="Genomic_DNA"/>
</dbReference>
<dbReference type="InterPro" id="IPR009057">
    <property type="entry name" value="Homeodomain-like_sf"/>
</dbReference>